<evidence type="ECO:0000256" key="2">
    <source>
        <dbReference type="ARBA" id="ARBA00022670"/>
    </source>
</evidence>
<dbReference type="GO" id="GO:0008236">
    <property type="term" value="F:serine-type peptidase activity"/>
    <property type="evidence" value="ECO:0007669"/>
    <property type="project" value="UniProtKB-KW"/>
</dbReference>
<comment type="caution">
    <text evidence="7">The sequence shown here is derived from an EMBL/GenBank/DDBJ whole genome shotgun (WGS) entry which is preliminary data.</text>
</comment>
<dbReference type="InterPro" id="IPR029045">
    <property type="entry name" value="ClpP/crotonase-like_dom_sf"/>
</dbReference>
<evidence type="ECO:0000256" key="5">
    <source>
        <dbReference type="SAM" id="Phobius"/>
    </source>
</evidence>
<feature type="transmembrane region" description="Helical" evidence="5">
    <location>
        <begin position="538"/>
        <end position="562"/>
    </location>
</feature>
<sequence length="704" mass="79111">MSLLLRTVRFSSHSLFHRRSLSVLRAAFHSSAEAGPTSSEGRTGGGDGYPSGQFELERFGAWKRCAVKLRMFIAGVVMPWQRVRQGSVLQMHLRGQIPEQLKSHFSSGLSLPQICENFMKAAYDPRISGIYLHIGTLGCGWAKVEEIRRHIFNFKKSGKFIVGYAPRFREKEYYLGCACEELYAPPSADFALYGLTVQAPFFGGVLEKIGIEPQVERIGKYKTVGDILTRKDMSEETRQMLTSLLDSIYGEWLNKVSSTKGKKQEDIESFINEGVYEVGKLKEDGWITDIKYDDEVISLLVKRLGLPDDKSLPIVDYRNYSRVNKWTLGLSGGKDKIAIIRASGSISHSWTRLTSHSSGIVAEQFIQKIRSIRVSKRYKAVIIRIDSPGGDALASDLMWREIRCLAATTPVIASMSDKVASGGYYMAMAARTIVAENLTLTGSIGVVKGDQWNAWMCKEVLEKATQEVLEKATQDVLEKATFKTYQVYQRERVTWSGKLNLGELYGRMGFNKINISRGKYAELIKVEQRPFRRELYRYSYLMPLMVITVVAIVSPLPAYFLWTDRLSNCRPDEAELFTKSAEHVYNQFRDKAAYSRSMTVDEMEELAQGRVWTGKQAASKGLVDVIGGLSRAVAIAKHMANIPQNQQVTLVELSRPSPTLPEVLSSIWNSVVAADETLHQLADELTPADEIQARMDGIAFQSRK</sequence>
<keyword evidence="2" id="KW-0645">Protease</keyword>
<keyword evidence="5" id="KW-0812">Transmembrane</keyword>
<dbReference type="Pfam" id="PF01343">
    <property type="entry name" value="Peptidase_S49"/>
    <property type="match status" value="3"/>
</dbReference>
<accession>A0AA89AES6</accession>
<dbReference type="AlphaFoldDB" id="A0AA89AES6"/>
<dbReference type="InterPro" id="IPR047217">
    <property type="entry name" value="S49_SppA_67K_type_N"/>
</dbReference>
<dbReference type="Gene3D" id="3.90.226.10">
    <property type="entry name" value="2-enoyl-CoA Hydratase, Chain A, domain 1"/>
    <property type="match status" value="3"/>
</dbReference>
<dbReference type="InterPro" id="IPR002142">
    <property type="entry name" value="Peptidase_S49"/>
</dbReference>
<feature type="domain" description="Peptidase S49" evidence="6">
    <location>
        <begin position="154"/>
        <end position="302"/>
    </location>
</feature>
<evidence type="ECO:0000313" key="7">
    <source>
        <dbReference type="EMBL" id="KAK2999880.1"/>
    </source>
</evidence>
<evidence type="ECO:0000256" key="1">
    <source>
        <dbReference type="ARBA" id="ARBA00008683"/>
    </source>
</evidence>
<reference evidence="7" key="1">
    <citation type="submission" date="2022-12" db="EMBL/GenBank/DDBJ databases">
        <title>Draft genome assemblies for two species of Escallonia (Escalloniales).</title>
        <authorList>
            <person name="Chanderbali A."/>
            <person name="Dervinis C."/>
            <person name="Anghel I."/>
            <person name="Soltis D."/>
            <person name="Soltis P."/>
            <person name="Zapata F."/>
        </authorList>
    </citation>
    <scope>NUCLEOTIDE SEQUENCE</scope>
    <source>
        <strain evidence="7">UCBG64.0493</strain>
        <tissue evidence="7">Leaf</tissue>
    </source>
</reference>
<protein>
    <recommendedName>
        <fullName evidence="6">Peptidase S49 domain-containing protein</fullName>
    </recommendedName>
</protein>
<organism evidence="7 8">
    <name type="scientific">Escallonia herrerae</name>
    <dbReference type="NCBI Taxonomy" id="1293975"/>
    <lineage>
        <taxon>Eukaryota</taxon>
        <taxon>Viridiplantae</taxon>
        <taxon>Streptophyta</taxon>
        <taxon>Embryophyta</taxon>
        <taxon>Tracheophyta</taxon>
        <taxon>Spermatophyta</taxon>
        <taxon>Magnoliopsida</taxon>
        <taxon>eudicotyledons</taxon>
        <taxon>Gunneridae</taxon>
        <taxon>Pentapetalae</taxon>
        <taxon>asterids</taxon>
        <taxon>campanulids</taxon>
        <taxon>Escalloniales</taxon>
        <taxon>Escalloniaceae</taxon>
        <taxon>Escallonia</taxon>
    </lineage>
</organism>
<evidence type="ECO:0000313" key="8">
    <source>
        <dbReference type="Proteomes" id="UP001188597"/>
    </source>
</evidence>
<dbReference type="EMBL" id="JAVXUP010003147">
    <property type="protein sequence ID" value="KAK2999880.1"/>
    <property type="molecule type" value="Genomic_DNA"/>
</dbReference>
<gene>
    <name evidence="7" type="ORF">RJ639_024127</name>
</gene>
<keyword evidence="4" id="KW-0720">Serine protease</keyword>
<keyword evidence="5" id="KW-0472">Membrane</keyword>
<name>A0AA89AES6_9ASTE</name>
<dbReference type="PANTHER" id="PTHR33209:SF1">
    <property type="entry name" value="PEPTIDASE S49 DOMAIN-CONTAINING PROTEIN"/>
    <property type="match status" value="1"/>
</dbReference>
<dbReference type="InterPro" id="IPR047272">
    <property type="entry name" value="S49_SppA_C"/>
</dbReference>
<dbReference type="GO" id="GO:0006508">
    <property type="term" value="P:proteolysis"/>
    <property type="evidence" value="ECO:0007669"/>
    <property type="project" value="UniProtKB-KW"/>
</dbReference>
<comment type="similarity">
    <text evidence="1">Belongs to the peptidase S49 family.</text>
</comment>
<keyword evidence="5" id="KW-1133">Transmembrane helix</keyword>
<dbReference type="SUPFAM" id="SSF52096">
    <property type="entry name" value="ClpP/crotonase"/>
    <property type="match status" value="2"/>
</dbReference>
<proteinExistence type="inferred from homology"/>
<keyword evidence="3" id="KW-0378">Hydrolase</keyword>
<evidence type="ECO:0000256" key="4">
    <source>
        <dbReference type="ARBA" id="ARBA00022825"/>
    </source>
</evidence>
<evidence type="ECO:0000256" key="3">
    <source>
        <dbReference type="ARBA" id="ARBA00022801"/>
    </source>
</evidence>
<feature type="domain" description="Peptidase S49" evidence="6">
    <location>
        <begin position="406"/>
        <end position="448"/>
    </location>
</feature>
<feature type="domain" description="Peptidase S49" evidence="6">
    <location>
        <begin position="568"/>
        <end position="641"/>
    </location>
</feature>
<dbReference type="Proteomes" id="UP001188597">
    <property type="component" value="Unassembled WGS sequence"/>
</dbReference>
<dbReference type="PANTHER" id="PTHR33209">
    <property type="entry name" value="PROTEASE 4"/>
    <property type="match status" value="1"/>
</dbReference>
<dbReference type="CDD" id="cd07023">
    <property type="entry name" value="S49_Sppa_N_C"/>
    <property type="match status" value="1"/>
</dbReference>
<keyword evidence="8" id="KW-1185">Reference proteome</keyword>
<dbReference type="CDD" id="cd07018">
    <property type="entry name" value="S49_SppA_67K_type"/>
    <property type="match status" value="1"/>
</dbReference>
<evidence type="ECO:0000259" key="6">
    <source>
        <dbReference type="Pfam" id="PF01343"/>
    </source>
</evidence>